<keyword evidence="2 8" id="KW-0378">Hydrolase</keyword>
<feature type="compositionally biased region" description="Pro residues" evidence="4">
    <location>
        <begin position="1106"/>
        <end position="1118"/>
    </location>
</feature>
<dbReference type="InterPro" id="IPR038718">
    <property type="entry name" value="SNF2-like_sf"/>
</dbReference>
<feature type="region of interest" description="Disordered" evidence="4">
    <location>
        <begin position="1262"/>
        <end position="1288"/>
    </location>
</feature>
<dbReference type="SUPFAM" id="SSF52540">
    <property type="entry name" value="P-loop containing nucleoside triphosphate hydrolases"/>
    <property type="match status" value="2"/>
</dbReference>
<feature type="compositionally biased region" description="Acidic residues" evidence="4">
    <location>
        <begin position="654"/>
        <end position="665"/>
    </location>
</feature>
<dbReference type="InterPro" id="IPR014001">
    <property type="entry name" value="Helicase_ATP-bd"/>
</dbReference>
<dbReference type="Proteomes" id="UP000807306">
    <property type="component" value="Unassembled WGS sequence"/>
</dbReference>
<feature type="region of interest" description="Disordered" evidence="4">
    <location>
        <begin position="1039"/>
        <end position="1134"/>
    </location>
</feature>
<name>A0A9P6JHL7_9AGAR</name>
<feature type="compositionally biased region" description="Low complexity" evidence="4">
    <location>
        <begin position="795"/>
        <end position="807"/>
    </location>
</feature>
<dbReference type="PANTHER" id="PTHR10799">
    <property type="entry name" value="SNF2/RAD54 HELICASE FAMILY"/>
    <property type="match status" value="1"/>
</dbReference>
<evidence type="ECO:0000256" key="2">
    <source>
        <dbReference type="ARBA" id="ARBA00022801"/>
    </source>
</evidence>
<protein>
    <submittedName>
        <fullName evidence="8">P-loop containing nucleoside triphosphate hydrolase protein</fullName>
    </submittedName>
</protein>
<keyword evidence="1" id="KW-0547">Nucleotide-binding</keyword>
<evidence type="ECO:0000313" key="8">
    <source>
        <dbReference type="EMBL" id="KAF9521581.1"/>
    </source>
</evidence>
<dbReference type="InterPro" id="IPR027417">
    <property type="entry name" value="P-loop_NTPase"/>
</dbReference>
<feature type="compositionally biased region" description="Acidic residues" evidence="4">
    <location>
        <begin position="1039"/>
        <end position="1049"/>
    </location>
</feature>
<evidence type="ECO:0000259" key="6">
    <source>
        <dbReference type="PROSITE" id="PS51192"/>
    </source>
</evidence>
<dbReference type="InterPro" id="IPR000330">
    <property type="entry name" value="SNF2_N"/>
</dbReference>
<dbReference type="Pfam" id="PF00176">
    <property type="entry name" value="SNF2-rel_dom"/>
    <property type="match status" value="1"/>
</dbReference>
<accession>A0A9P6JHL7</accession>
<dbReference type="InterPro" id="IPR001650">
    <property type="entry name" value="Helicase_C-like"/>
</dbReference>
<comment type="caution">
    <text evidence="8">The sequence shown here is derived from an EMBL/GenBank/DDBJ whole genome shotgun (WGS) entry which is preliminary data.</text>
</comment>
<evidence type="ECO:0000256" key="4">
    <source>
        <dbReference type="SAM" id="MobiDB-lite"/>
    </source>
</evidence>
<feature type="region of interest" description="Disordered" evidence="4">
    <location>
        <begin position="643"/>
        <end position="665"/>
    </location>
</feature>
<reference evidence="8" key="1">
    <citation type="submission" date="2020-11" db="EMBL/GenBank/DDBJ databases">
        <authorList>
            <consortium name="DOE Joint Genome Institute"/>
            <person name="Ahrendt S."/>
            <person name="Riley R."/>
            <person name="Andreopoulos W."/>
            <person name="Labutti K."/>
            <person name="Pangilinan J."/>
            <person name="Ruiz-Duenas F.J."/>
            <person name="Barrasa J.M."/>
            <person name="Sanchez-Garcia M."/>
            <person name="Camarero S."/>
            <person name="Miyauchi S."/>
            <person name="Serrano A."/>
            <person name="Linde D."/>
            <person name="Babiker R."/>
            <person name="Drula E."/>
            <person name="Ayuso-Fernandez I."/>
            <person name="Pacheco R."/>
            <person name="Padilla G."/>
            <person name="Ferreira P."/>
            <person name="Barriuso J."/>
            <person name="Kellner H."/>
            <person name="Castanera R."/>
            <person name="Alfaro M."/>
            <person name="Ramirez L."/>
            <person name="Pisabarro A.G."/>
            <person name="Kuo A."/>
            <person name="Tritt A."/>
            <person name="Lipzen A."/>
            <person name="He G."/>
            <person name="Yan M."/>
            <person name="Ng V."/>
            <person name="Cullen D."/>
            <person name="Martin F."/>
            <person name="Rosso M.-N."/>
            <person name="Henrissat B."/>
            <person name="Hibbett D."/>
            <person name="Martinez A.T."/>
            <person name="Grigoriev I.V."/>
        </authorList>
    </citation>
    <scope>NUCLEOTIDE SEQUENCE</scope>
    <source>
        <strain evidence="8">CBS 506.95</strain>
    </source>
</reference>
<feature type="region of interest" description="Disordered" evidence="4">
    <location>
        <begin position="795"/>
        <end position="822"/>
    </location>
</feature>
<keyword evidence="9" id="KW-1185">Reference proteome</keyword>
<dbReference type="EMBL" id="MU158022">
    <property type="protein sequence ID" value="KAF9521581.1"/>
    <property type="molecule type" value="Genomic_DNA"/>
</dbReference>
<feature type="chain" id="PRO_5040370847" evidence="5">
    <location>
        <begin position="25"/>
        <end position="1288"/>
    </location>
</feature>
<dbReference type="InterPro" id="IPR049730">
    <property type="entry name" value="SNF2/RAD54-like_C"/>
</dbReference>
<feature type="domain" description="Helicase C-terminal" evidence="7">
    <location>
        <begin position="866"/>
        <end position="1032"/>
    </location>
</feature>
<dbReference type="SMART" id="SM00490">
    <property type="entry name" value="HELICc"/>
    <property type="match status" value="1"/>
</dbReference>
<dbReference type="PROSITE" id="PS51194">
    <property type="entry name" value="HELICASE_CTER"/>
    <property type="match status" value="1"/>
</dbReference>
<dbReference type="GO" id="GO:0005524">
    <property type="term" value="F:ATP binding"/>
    <property type="evidence" value="ECO:0007669"/>
    <property type="project" value="InterPro"/>
</dbReference>
<evidence type="ECO:0000256" key="5">
    <source>
        <dbReference type="SAM" id="SignalP"/>
    </source>
</evidence>
<feature type="compositionally biased region" description="Polar residues" evidence="4">
    <location>
        <begin position="643"/>
        <end position="653"/>
    </location>
</feature>
<dbReference type="Gene3D" id="3.40.50.300">
    <property type="entry name" value="P-loop containing nucleotide triphosphate hydrolases"/>
    <property type="match status" value="1"/>
</dbReference>
<feature type="signal peptide" evidence="5">
    <location>
        <begin position="1"/>
        <end position="24"/>
    </location>
</feature>
<evidence type="ECO:0000256" key="3">
    <source>
        <dbReference type="ARBA" id="ARBA00022840"/>
    </source>
</evidence>
<dbReference type="CDD" id="cd18793">
    <property type="entry name" value="SF2_C_SNF"/>
    <property type="match status" value="1"/>
</dbReference>
<feature type="region of interest" description="Disordered" evidence="4">
    <location>
        <begin position="188"/>
        <end position="249"/>
    </location>
</feature>
<gene>
    <name evidence="8" type="ORF">CPB83DRAFT_900552</name>
</gene>
<dbReference type="PROSITE" id="PS51192">
    <property type="entry name" value="HELICASE_ATP_BIND_1"/>
    <property type="match status" value="1"/>
</dbReference>
<evidence type="ECO:0000313" key="9">
    <source>
        <dbReference type="Proteomes" id="UP000807306"/>
    </source>
</evidence>
<dbReference type="GO" id="GO:0016787">
    <property type="term" value="F:hydrolase activity"/>
    <property type="evidence" value="ECO:0007669"/>
    <property type="project" value="UniProtKB-KW"/>
</dbReference>
<evidence type="ECO:0000256" key="1">
    <source>
        <dbReference type="ARBA" id="ARBA00022741"/>
    </source>
</evidence>
<sequence>MPTLSASSQFLIIYLTYLHAPVASQSVDDILGLSTPWDDRSVLLPHLNESDSAVVQMFISVVGFLDLQSQRDLLAGVQHLDPALREAETRYAEWYRKVLGRRIQPWIQRLCNEAGVLTNARYSDLTPQECADKIAPTVVISMGGNQTAVNAELLDLLALHIARMRHAASNSSTAPSPVLSSAALLESDPSDLVSPSDQASRERRAQPLSIGSTSPTHPLPVAVVGTSAPQQHKVEKKSSGAKAKQKSKQEPRFYDMWEKEIYYAVSMSFLCYLRRSSTVPSLTQEQMWETFSSYDSLGVAGLDELSDEELLDFWHRYSRRPQMFAPCHCAANPALTSWDNPADADERNKFVFGGPGFVDFALQRHQIVALCALFHRSFCAAEKTDRIREPTHVMLADGMGLGKTITALAYIAELMFIRASPVHLAHLQDTDFALAAYPGFLARDKRFSFMGRGAIPARPHLIIVPNAVYAQWISEIRRFFFCGWVDLFEVPTEQDEFEEMFFSENGPYRRSPLDNCFKILLCTDTVFGKFASAHFDLEVPKGTAADAPRKILKNAPSDSLMTLSFNVCIIDEAHDIRHGAGGKYVGMCHLARSCNFVIALTGTPIYAQPRDALNIFRMLRIERLHGAAGDEFLRRHAKSIRRASSATPKVASNDSDDDQADDPDMLDPEVLQALAEDDTSTVPVFTPTPTTKAKTRMCNAMLQRAGHAMIRRTHASRGFANELIIDIPPKISINYWINLSPQELASIKTIVAAGLTKKATRIRHAGATLVISRENFMSRYRTEIAVPTNISSAVVSSHPPVASTSSSKRQSKKNKANTANTRYPPYSSITDFQTRAGNKLKHLVRLLTYLLADDDASAVDTFDTANGEMLLPPLPIRSGPAPQTRKILVSFTFTMMLATIRSAMQLHGIDSFVFTGNDNPQKRVQILQQWKSSLTNRVLIMSQVGAVGLNLTEASVVIHYDSNWSGLHEDQIDARACRYGQTKTVHCYHLLAKGTSDVLIDSNAREKHVFLAGLTENGGEAEGSGDFPDDPICLLDLEAEDARSDEDEEEVRRLYEAEPEPDQSSPLGSPPSTEASPDPRLRAEVVTCKMKQELTTPRRSRQSAPSPSPSVPEAPLDPPAITATTPTPPTMNDPVNDFQLVSILQAPTSIRLNSERLTTLGAAFTLLNPSASNQSTPPLLPSPTLPSVSLNSPFAMQSPSHTAQFSPGTALHLDDIDWDTLSHDKNLWAPFQDNDNAQDMDQVQDDADITMQDSSIDGEVVPNDFKNPMQTNFDGGVSPRSHFDMEDA</sequence>
<dbReference type="SMART" id="SM00487">
    <property type="entry name" value="DEXDc"/>
    <property type="match status" value="1"/>
</dbReference>
<evidence type="ECO:0000259" key="7">
    <source>
        <dbReference type="PROSITE" id="PS51194"/>
    </source>
</evidence>
<organism evidence="8 9">
    <name type="scientific">Crepidotus variabilis</name>
    <dbReference type="NCBI Taxonomy" id="179855"/>
    <lineage>
        <taxon>Eukaryota</taxon>
        <taxon>Fungi</taxon>
        <taxon>Dikarya</taxon>
        <taxon>Basidiomycota</taxon>
        <taxon>Agaricomycotina</taxon>
        <taxon>Agaricomycetes</taxon>
        <taxon>Agaricomycetidae</taxon>
        <taxon>Agaricales</taxon>
        <taxon>Agaricineae</taxon>
        <taxon>Crepidotaceae</taxon>
        <taxon>Crepidotus</taxon>
    </lineage>
</organism>
<dbReference type="Gene3D" id="3.40.50.10810">
    <property type="entry name" value="Tandem AAA-ATPase domain"/>
    <property type="match status" value="1"/>
</dbReference>
<dbReference type="OrthoDB" id="3270319at2759"/>
<feature type="compositionally biased region" description="Polar residues" evidence="4">
    <location>
        <begin position="1062"/>
        <end position="1075"/>
    </location>
</feature>
<feature type="domain" description="Helicase ATP-binding" evidence="6">
    <location>
        <begin position="384"/>
        <end position="622"/>
    </location>
</feature>
<keyword evidence="5" id="KW-0732">Signal</keyword>
<keyword evidence="3" id="KW-0067">ATP-binding</keyword>
<dbReference type="Pfam" id="PF00271">
    <property type="entry name" value="Helicase_C"/>
    <property type="match status" value="1"/>
</dbReference>
<proteinExistence type="predicted"/>